<dbReference type="EMBL" id="JAVLAM010000001">
    <property type="protein sequence ID" value="MDT7014677.1"/>
    <property type="molecule type" value="Genomic_DNA"/>
</dbReference>
<dbReference type="Proteomes" id="UP001254075">
    <property type="component" value="Unassembled WGS sequence"/>
</dbReference>
<gene>
    <name evidence="1" type="ORF">RI532_09710</name>
</gene>
<dbReference type="RefSeq" id="WP_313845283.1">
    <property type="nucleotide sequence ID" value="NZ_JAVLAM010000001.1"/>
</dbReference>
<evidence type="ECO:0000313" key="1">
    <source>
        <dbReference type="EMBL" id="MDT7014677.1"/>
    </source>
</evidence>
<reference evidence="1" key="1">
    <citation type="submission" date="2023-08" db="EMBL/GenBank/DDBJ databases">
        <authorList>
            <person name="Page C.A."/>
            <person name="Perez-Diaz I.M."/>
        </authorList>
    </citation>
    <scope>NUCLEOTIDE SEQUENCE</scope>
    <source>
        <strain evidence="1">3.8.38</strain>
    </source>
</reference>
<sequence length="56" mass="6198">MTRQEKIKMVAGASGHTVRFIEALTKDNESLLNDMVTVTKLEIANETADQVFEAMA</sequence>
<organism evidence="1 2">
    <name type="scientific">Levilactobacillus namurensis</name>
    <dbReference type="NCBI Taxonomy" id="380393"/>
    <lineage>
        <taxon>Bacteria</taxon>
        <taxon>Bacillati</taxon>
        <taxon>Bacillota</taxon>
        <taxon>Bacilli</taxon>
        <taxon>Lactobacillales</taxon>
        <taxon>Lactobacillaceae</taxon>
        <taxon>Levilactobacillus</taxon>
    </lineage>
</organism>
<protein>
    <submittedName>
        <fullName evidence="1">Uncharacterized protein</fullName>
    </submittedName>
</protein>
<proteinExistence type="predicted"/>
<accession>A0AAW8W7H4</accession>
<name>A0AAW8W7H4_9LACO</name>
<comment type="caution">
    <text evidence="1">The sequence shown here is derived from an EMBL/GenBank/DDBJ whole genome shotgun (WGS) entry which is preliminary data.</text>
</comment>
<dbReference type="AlphaFoldDB" id="A0AAW8W7H4"/>
<evidence type="ECO:0000313" key="2">
    <source>
        <dbReference type="Proteomes" id="UP001254075"/>
    </source>
</evidence>